<evidence type="ECO:0000313" key="2">
    <source>
        <dbReference type="EMBL" id="MPM48682.1"/>
    </source>
</evidence>
<protein>
    <submittedName>
        <fullName evidence="2">Uncharacterized protein</fullName>
    </submittedName>
</protein>
<proteinExistence type="predicted"/>
<evidence type="ECO:0000256" key="1">
    <source>
        <dbReference type="SAM" id="MobiDB-lite"/>
    </source>
</evidence>
<name>A0A645A6G5_9ZZZZ</name>
<feature type="region of interest" description="Disordered" evidence="1">
    <location>
        <begin position="107"/>
        <end position="128"/>
    </location>
</feature>
<dbReference type="AlphaFoldDB" id="A0A645A6G5"/>
<comment type="caution">
    <text evidence="2">The sequence shown here is derived from an EMBL/GenBank/DDBJ whole genome shotgun (WGS) entry which is preliminary data.</text>
</comment>
<dbReference type="EMBL" id="VSSQ01012204">
    <property type="protein sequence ID" value="MPM48682.1"/>
    <property type="molecule type" value="Genomic_DNA"/>
</dbReference>
<sequence>MPLLATPFAHIVGHPRCDILTGTRNSPDAATDETRANRSVQNILDQCLGRKHPSQLALNGVWGILLQNRKDLGDAEDTNEGGNQGDAAHQVVVAEGEARIRIDCIKTDHGREEAQEPDDPALDGSGLC</sequence>
<organism evidence="2">
    <name type="scientific">bioreactor metagenome</name>
    <dbReference type="NCBI Taxonomy" id="1076179"/>
    <lineage>
        <taxon>unclassified sequences</taxon>
        <taxon>metagenomes</taxon>
        <taxon>ecological metagenomes</taxon>
    </lineage>
</organism>
<gene>
    <name evidence="2" type="ORF">SDC9_95408</name>
</gene>
<reference evidence="2" key="1">
    <citation type="submission" date="2019-08" db="EMBL/GenBank/DDBJ databases">
        <authorList>
            <person name="Kucharzyk K."/>
            <person name="Murdoch R.W."/>
            <person name="Higgins S."/>
            <person name="Loffler F."/>
        </authorList>
    </citation>
    <scope>NUCLEOTIDE SEQUENCE</scope>
</reference>
<accession>A0A645A6G5</accession>